<dbReference type="Gene3D" id="3.60.10.10">
    <property type="entry name" value="Endonuclease/exonuclease/phosphatase"/>
    <property type="match status" value="1"/>
</dbReference>
<keyword evidence="9" id="KW-0472">Membrane</keyword>
<keyword evidence="12" id="KW-1185">Reference proteome</keyword>
<dbReference type="EMBL" id="BLXZ01000008">
    <property type="protein sequence ID" value="GFO70077.1"/>
    <property type="molecule type" value="Genomic_DNA"/>
</dbReference>
<protein>
    <recommendedName>
        <fullName evidence="10">Endonuclease/exonuclease/phosphatase domain-containing protein</fullName>
    </recommendedName>
</protein>
<sequence>MKLPWQLAATSLYLVVLALITLLNWTGADRWWFGALNLYLPQAMWALPGLLLTVLAWRVERLWALLPLCCVLWVLGPLMGLRWSAPAAQAAPNAATLRLMTWNIKYGSYPLEPLLAELERSRPDVVLFQDAIGALTGPLAGYFRDWQVYSHGQFVIASRYPLSDLEVRELPRAGEGQEYLHCRLHLGGSTVSLYNVHFKTPRRSLNEFRTARKRPWYLPLAIEALSHNAETRQLQAAAVARALSREAGPVLVAGDFNAPVTTRVVGMLAEQGLKDAFDERGRGYGFSYGQLLLKHRLPWLRLSFMRIDHVMSSRGFVTLRCWTGTGIASDHRPVLADLALQPAPSR</sequence>
<gene>
    <name evidence="11" type="ORF">GMLC_36560</name>
</gene>
<evidence type="ECO:0000256" key="4">
    <source>
        <dbReference type="ARBA" id="ARBA00022723"/>
    </source>
</evidence>
<keyword evidence="7" id="KW-0460">Magnesium</keyword>
<proteinExistence type="predicted"/>
<feature type="transmembrane region" description="Helical" evidence="9">
    <location>
        <begin position="62"/>
        <end position="83"/>
    </location>
</feature>
<comment type="caution">
    <text evidence="11">The sequence shown here is derived from an EMBL/GenBank/DDBJ whole genome shotgun (WGS) entry which is preliminary data.</text>
</comment>
<keyword evidence="9" id="KW-0812">Transmembrane</keyword>
<dbReference type="GO" id="GO:0004518">
    <property type="term" value="F:nuclease activity"/>
    <property type="evidence" value="ECO:0007669"/>
    <property type="project" value="UniProtKB-KW"/>
</dbReference>
<evidence type="ECO:0000313" key="11">
    <source>
        <dbReference type="EMBL" id="GFO70077.1"/>
    </source>
</evidence>
<dbReference type="PANTHER" id="PTHR15822:SF4">
    <property type="entry name" value="TYROSYL-DNA PHOSPHODIESTERASE 2"/>
    <property type="match status" value="1"/>
</dbReference>
<dbReference type="InterPro" id="IPR051547">
    <property type="entry name" value="TDP2-like"/>
</dbReference>
<keyword evidence="8" id="KW-0234">DNA repair</keyword>
<dbReference type="GO" id="GO:0006281">
    <property type="term" value="P:DNA repair"/>
    <property type="evidence" value="ECO:0007669"/>
    <property type="project" value="UniProtKB-KW"/>
</dbReference>
<reference evidence="12" key="1">
    <citation type="submission" date="2020-06" db="EMBL/GenBank/DDBJ databases">
        <title>Draft genomic sequecing of Geomonas sp. Red745.</title>
        <authorList>
            <person name="Itoh H."/>
            <person name="Xu Z.X."/>
            <person name="Ushijima N."/>
            <person name="Masuda Y."/>
            <person name="Shiratori Y."/>
            <person name="Senoo K."/>
        </authorList>
    </citation>
    <scope>NUCLEOTIDE SEQUENCE [LARGE SCALE GENOMIC DNA]</scope>
    <source>
        <strain evidence="12">Red745</strain>
    </source>
</reference>
<keyword evidence="4" id="KW-0479">Metal-binding</keyword>
<dbReference type="SUPFAM" id="SSF56219">
    <property type="entry name" value="DNase I-like"/>
    <property type="match status" value="1"/>
</dbReference>
<evidence type="ECO:0000259" key="10">
    <source>
        <dbReference type="Pfam" id="PF03372"/>
    </source>
</evidence>
<evidence type="ECO:0000256" key="5">
    <source>
        <dbReference type="ARBA" id="ARBA00022763"/>
    </source>
</evidence>
<evidence type="ECO:0000256" key="6">
    <source>
        <dbReference type="ARBA" id="ARBA00022801"/>
    </source>
</evidence>
<organism evidence="11 12">
    <name type="scientific">Geomonas limicola</name>
    <dbReference type="NCBI Taxonomy" id="2740186"/>
    <lineage>
        <taxon>Bacteria</taxon>
        <taxon>Pseudomonadati</taxon>
        <taxon>Thermodesulfobacteriota</taxon>
        <taxon>Desulfuromonadia</taxon>
        <taxon>Geobacterales</taxon>
        <taxon>Geobacteraceae</taxon>
        <taxon>Geomonas</taxon>
    </lineage>
</organism>
<dbReference type="AlphaFoldDB" id="A0A6V8NE72"/>
<evidence type="ECO:0000256" key="8">
    <source>
        <dbReference type="ARBA" id="ARBA00023204"/>
    </source>
</evidence>
<feature type="transmembrane region" description="Helical" evidence="9">
    <location>
        <begin position="7"/>
        <end position="25"/>
    </location>
</feature>
<evidence type="ECO:0000256" key="3">
    <source>
        <dbReference type="ARBA" id="ARBA00022722"/>
    </source>
</evidence>
<evidence type="ECO:0000313" key="12">
    <source>
        <dbReference type="Proteomes" id="UP000587586"/>
    </source>
</evidence>
<comment type="cofactor">
    <cofactor evidence="1">
        <name>Mn(2+)</name>
        <dbReference type="ChEBI" id="CHEBI:29035"/>
    </cofactor>
</comment>
<evidence type="ECO:0000256" key="2">
    <source>
        <dbReference type="ARBA" id="ARBA00001946"/>
    </source>
</evidence>
<evidence type="ECO:0000256" key="9">
    <source>
        <dbReference type="SAM" id="Phobius"/>
    </source>
</evidence>
<dbReference type="PANTHER" id="PTHR15822">
    <property type="entry name" value="TRAF AND TNF RECEPTOR-ASSOCIATED PROTEIN"/>
    <property type="match status" value="1"/>
</dbReference>
<feature type="transmembrane region" description="Helical" evidence="9">
    <location>
        <begin position="31"/>
        <end position="55"/>
    </location>
</feature>
<dbReference type="InterPro" id="IPR005135">
    <property type="entry name" value="Endo/exonuclease/phosphatase"/>
</dbReference>
<dbReference type="GO" id="GO:0046872">
    <property type="term" value="F:metal ion binding"/>
    <property type="evidence" value="ECO:0007669"/>
    <property type="project" value="UniProtKB-KW"/>
</dbReference>
<name>A0A6V8NE72_9BACT</name>
<comment type="cofactor">
    <cofactor evidence="2">
        <name>Mg(2+)</name>
        <dbReference type="ChEBI" id="CHEBI:18420"/>
    </cofactor>
</comment>
<keyword evidence="9" id="KW-1133">Transmembrane helix</keyword>
<evidence type="ECO:0000256" key="7">
    <source>
        <dbReference type="ARBA" id="ARBA00022842"/>
    </source>
</evidence>
<feature type="domain" description="Endonuclease/exonuclease/phosphatase" evidence="10">
    <location>
        <begin position="100"/>
        <end position="331"/>
    </location>
</feature>
<dbReference type="GO" id="GO:0016787">
    <property type="term" value="F:hydrolase activity"/>
    <property type="evidence" value="ECO:0007669"/>
    <property type="project" value="UniProtKB-KW"/>
</dbReference>
<keyword evidence="3" id="KW-0540">Nuclease</keyword>
<accession>A0A6V8NE72</accession>
<dbReference type="Proteomes" id="UP000587586">
    <property type="component" value="Unassembled WGS sequence"/>
</dbReference>
<dbReference type="Pfam" id="PF03372">
    <property type="entry name" value="Exo_endo_phos"/>
    <property type="match status" value="1"/>
</dbReference>
<evidence type="ECO:0000256" key="1">
    <source>
        <dbReference type="ARBA" id="ARBA00001936"/>
    </source>
</evidence>
<keyword evidence="6" id="KW-0378">Hydrolase</keyword>
<dbReference type="InterPro" id="IPR036691">
    <property type="entry name" value="Endo/exonu/phosph_ase_sf"/>
</dbReference>
<dbReference type="RefSeq" id="WP_183362663.1">
    <property type="nucleotide sequence ID" value="NZ_BLXZ01000008.1"/>
</dbReference>
<keyword evidence="5" id="KW-0227">DNA damage</keyword>